<accession>A0A3S3TZB1</accession>
<dbReference type="Proteomes" id="UP000287527">
    <property type="component" value="Unassembled WGS sequence"/>
</dbReference>
<proteinExistence type="predicted"/>
<name>A0A3S3TZB1_9FLAO</name>
<feature type="domain" description="Immunity MXAN-0049 protein" evidence="1">
    <location>
        <begin position="77"/>
        <end position="220"/>
    </location>
</feature>
<organism evidence="2 3">
    <name type="scientific">Flavobacterium cerinum</name>
    <dbReference type="NCBI Taxonomy" id="2502784"/>
    <lineage>
        <taxon>Bacteria</taxon>
        <taxon>Pseudomonadati</taxon>
        <taxon>Bacteroidota</taxon>
        <taxon>Flavobacteriia</taxon>
        <taxon>Flavobacteriales</taxon>
        <taxon>Flavobacteriaceae</taxon>
        <taxon>Flavobacterium</taxon>
    </lineage>
</organism>
<evidence type="ECO:0000259" key="1">
    <source>
        <dbReference type="Pfam" id="PF07791"/>
    </source>
</evidence>
<evidence type="ECO:0000313" key="2">
    <source>
        <dbReference type="EMBL" id="RWW98775.1"/>
    </source>
</evidence>
<dbReference type="EMBL" id="SBII01000009">
    <property type="protein sequence ID" value="RWW98775.1"/>
    <property type="molecule type" value="Genomic_DNA"/>
</dbReference>
<dbReference type="AlphaFoldDB" id="A0A3S3TZB1"/>
<dbReference type="OrthoDB" id="824604at2"/>
<evidence type="ECO:0000313" key="3">
    <source>
        <dbReference type="Proteomes" id="UP000287527"/>
    </source>
</evidence>
<gene>
    <name evidence="2" type="ORF">EPI11_12670</name>
</gene>
<dbReference type="Pfam" id="PF07791">
    <property type="entry name" value="Imm11"/>
    <property type="match status" value="1"/>
</dbReference>
<protein>
    <recommendedName>
        <fullName evidence="1">Immunity MXAN-0049 protein domain-containing protein</fullName>
    </recommendedName>
</protein>
<comment type="caution">
    <text evidence="2">The sequence shown here is derived from an EMBL/GenBank/DDBJ whole genome shotgun (WGS) entry which is preliminary data.</text>
</comment>
<sequence length="242" mass="28264">MKYFCLTESLDTKIIGKYVQAEKAEYHCSVWDEPRFIEHTQFEKIHFEPIIANAILYPKAKITDLISVVSMGFTLKLLISGKLKSILENYRKTGLQFFKSDIIHKGNFISDYWILNAYEIDMQFIDYKRSEIVSRKRKSEGGTFLVTEDINTFEEFNRKQNEIKDSDPGSMFIKKIHLIENIDQDFFILLHVEGAVKYVVSEKLKNEIEEAGCTGIEFQPSELSYDEWLAQEGPREKIYGKI</sequence>
<reference evidence="2 3" key="1">
    <citation type="submission" date="2019-01" db="EMBL/GenBank/DDBJ databases">
        <title>Flavobacterium sp. nov.,isolated from freshwater.</title>
        <authorList>
            <person name="Zhang R."/>
            <person name="Du Z.-J."/>
        </authorList>
    </citation>
    <scope>NUCLEOTIDE SEQUENCE [LARGE SCALE GENOMIC DNA]</scope>
    <source>
        <strain evidence="2 3">1E403</strain>
    </source>
</reference>
<dbReference type="RefSeq" id="WP_128390351.1">
    <property type="nucleotide sequence ID" value="NZ_SBII01000009.1"/>
</dbReference>
<dbReference type="InterPro" id="IPR012433">
    <property type="entry name" value="Imm11"/>
</dbReference>
<keyword evidence="3" id="KW-1185">Reference proteome</keyword>